<dbReference type="GO" id="GO:0035299">
    <property type="term" value="F:inositol-1,3,4,5,6-pentakisphosphate 2-kinase activity"/>
    <property type="evidence" value="ECO:0007669"/>
    <property type="project" value="UniProtKB-EC"/>
</dbReference>
<dbReference type="HOGENOM" id="CLU_033188_1_0_1"/>
<evidence type="ECO:0000256" key="1">
    <source>
        <dbReference type="ARBA" id="ARBA00007229"/>
    </source>
</evidence>
<dbReference type="eggNOG" id="KOG4749">
    <property type="taxonomic scope" value="Eukaryota"/>
</dbReference>
<comment type="function">
    <text evidence="7">Phosphorylates Ins(1,3,4,5,6)P5 at position 2 to form Ins(1,2,3,4,5,6)P6 (InsP6 or phytate).</text>
</comment>
<dbReference type="InterPro" id="IPR043001">
    <property type="entry name" value="IP5_2-K_N_lobe"/>
</dbReference>
<dbReference type="VEuPathDB" id="VectorBase:ADAR2_001176"/>
<evidence type="ECO:0000256" key="2">
    <source>
        <dbReference type="ARBA" id="ARBA00012023"/>
    </source>
</evidence>
<evidence type="ECO:0000256" key="6">
    <source>
        <dbReference type="ARBA" id="ARBA00022840"/>
    </source>
</evidence>
<sequence length="550" mass="62855">MGKINASHSSYCYDSTLLETDESCYPHRGQSGKCCCIVGKNTETWIQDPCCGERSKQEQESLVAHTVLQVDERCLVYRAEGNANIVLSLSDNKHVLRLRKSKIATRDGKAESNVKLDRFVKYSEVMSNLFSSCYVPTLQLAHLNTSDLDAFNKRLSKARPVSRQDKEIRELDGIIFPDVAFLPAWLYPAGDQDIHQEGKIHSPLSHYQTYCVEIKPKQGWYSYEFCDNIPAPGLASVGDGDLRKCRYCFLQYLKLQQKSIAKISKYCPLDLFSGKPIRVLQAVKGLIGAPQNNFKLLKNGKIVYDETREKSAFNRILKEMFPRDGRTKEERKNIFLNLIKEVLLKDFSTSNADGENNRKLLTIRKDRKKKDKNQLHERCCNGVGQNFLPERCVLREILDVQSLVKSNFAAFDPSQLASSSSSPCSYVDDMYEKYLDYRDDVGYSDASMMSGTFCSEYLSTEEKYQFGATALDCSVMITFRRLAADRSLEDRLSPEARNHIIVIEGMKFLVKVTITDLDPKSHKHHQKYVDQLAESAMAYRDFMSKLMKRQ</sequence>
<comment type="similarity">
    <text evidence="1">Belongs to the IPK1 type 2 family.</text>
</comment>
<dbReference type="AlphaFoldDB" id="W5JC95"/>
<dbReference type="Pfam" id="PF06090">
    <property type="entry name" value="Ins_P5_2-kin"/>
    <property type="match status" value="1"/>
</dbReference>
<reference evidence="8" key="3">
    <citation type="journal article" date="2013" name="Nucleic Acids Res.">
        <title>The genome of Anopheles darlingi, the main neotropical malaria vector.</title>
        <authorList>
            <person name="Marinotti O."/>
            <person name="Cerqueira G.C."/>
            <person name="de Almeida L.G."/>
            <person name="Ferro M.I."/>
            <person name="Loreto E.L."/>
            <person name="Zaha A."/>
            <person name="Teixeira S.M."/>
            <person name="Wespiser A.R."/>
            <person name="Almeida E Silva A."/>
            <person name="Schlindwein A.D."/>
            <person name="Pacheco A.C."/>
            <person name="Silva A.L."/>
            <person name="Graveley B.R."/>
            <person name="Walenz B.P."/>
            <person name="Lima Bde A."/>
            <person name="Ribeiro C.A."/>
            <person name="Nunes-Silva C.G."/>
            <person name="de Carvalho C.R."/>
            <person name="Soares C.M."/>
            <person name="de Menezes C.B."/>
            <person name="Matiolli C."/>
            <person name="Caffrey D."/>
            <person name="Araujo D.A."/>
            <person name="de Oliveira D.M."/>
            <person name="Golenbock D."/>
            <person name="Grisard E.C."/>
            <person name="Fantinatti-Garboggini F."/>
            <person name="de Carvalho F.M."/>
            <person name="Barcellos F.G."/>
            <person name="Prosdocimi F."/>
            <person name="May G."/>
            <person name="Azevedo Junior G.M."/>
            <person name="Guimaraes G.M."/>
            <person name="Goldman G.H."/>
            <person name="Padilha I.Q."/>
            <person name="Batista Jda S."/>
            <person name="Ferro J.A."/>
            <person name="Ribeiro J.M."/>
            <person name="Fietto J.L."/>
            <person name="Dabbas K.M."/>
            <person name="Cerdeira L."/>
            <person name="Agnez-Lima L.F."/>
            <person name="Brocchi M."/>
            <person name="de Carvalho M.O."/>
            <person name="Teixeira Mde M."/>
            <person name="Diniz Maia Mde M."/>
            <person name="Goldman M.H."/>
            <person name="Cruz Schneider M.P."/>
            <person name="Felipe M.S."/>
            <person name="Hungria M."/>
            <person name="Nicolas M.F."/>
            <person name="Pereira M."/>
            <person name="Montes M.A."/>
            <person name="Cantao M.E."/>
            <person name="Vincentz M."/>
            <person name="Rafael M.S."/>
            <person name="Silverman N."/>
            <person name="Stoco P.H."/>
            <person name="Souza R.C."/>
            <person name="Vicentini R."/>
            <person name="Gazzinelli R.T."/>
            <person name="Neves Rde O."/>
            <person name="Silva R."/>
            <person name="Astolfi-Filho S."/>
            <person name="Maciel T.E."/>
            <person name="Urmenyi T.P."/>
            <person name="Tadei W.P."/>
            <person name="Camargo E.P."/>
            <person name="de Vasconcelos A.T."/>
        </authorList>
    </citation>
    <scope>NUCLEOTIDE SEQUENCE</scope>
</reference>
<evidence type="ECO:0000256" key="7">
    <source>
        <dbReference type="RuleBase" id="RU364126"/>
    </source>
</evidence>
<name>W5JC95_ANODA</name>
<dbReference type="Proteomes" id="UP000000673">
    <property type="component" value="Unassembled WGS sequence"/>
</dbReference>
<dbReference type="InterPro" id="IPR009286">
    <property type="entry name" value="Ins_P5_2-kin"/>
</dbReference>
<dbReference type="PANTHER" id="PTHR14456:SF2">
    <property type="entry name" value="INOSITOL-PENTAKISPHOSPHATE 2-KINASE"/>
    <property type="match status" value="1"/>
</dbReference>
<dbReference type="Gene3D" id="3.30.200.110">
    <property type="entry name" value="Inositol-pentakisphosphate 2-kinase, N-lobe"/>
    <property type="match status" value="1"/>
</dbReference>
<reference evidence="8" key="2">
    <citation type="submission" date="2010-05" db="EMBL/GenBank/DDBJ databases">
        <authorList>
            <person name="Almeida L.G."/>
            <person name="Nicolas M.F."/>
            <person name="Souza R.C."/>
            <person name="Vasconcelos A.T.R."/>
        </authorList>
    </citation>
    <scope>NUCLEOTIDE SEQUENCE</scope>
</reference>
<dbReference type="EC" id="2.7.1.158" evidence="2 7"/>
<evidence type="ECO:0000256" key="5">
    <source>
        <dbReference type="ARBA" id="ARBA00022777"/>
    </source>
</evidence>
<dbReference type="OMA" id="DKCRCRY"/>
<evidence type="ECO:0000256" key="4">
    <source>
        <dbReference type="ARBA" id="ARBA00022741"/>
    </source>
</evidence>
<evidence type="ECO:0000256" key="3">
    <source>
        <dbReference type="ARBA" id="ARBA00022679"/>
    </source>
</evidence>
<dbReference type="PANTHER" id="PTHR14456">
    <property type="entry name" value="INOSITOL POLYPHOSPHATE KINASE 1"/>
    <property type="match status" value="1"/>
</dbReference>
<keyword evidence="3 7" id="KW-0808">Transferase</keyword>
<organism evidence="8">
    <name type="scientific">Anopheles darlingi</name>
    <name type="common">Mosquito</name>
    <dbReference type="NCBI Taxonomy" id="43151"/>
    <lineage>
        <taxon>Eukaryota</taxon>
        <taxon>Metazoa</taxon>
        <taxon>Ecdysozoa</taxon>
        <taxon>Arthropoda</taxon>
        <taxon>Hexapoda</taxon>
        <taxon>Insecta</taxon>
        <taxon>Pterygota</taxon>
        <taxon>Neoptera</taxon>
        <taxon>Endopterygota</taxon>
        <taxon>Diptera</taxon>
        <taxon>Nematocera</taxon>
        <taxon>Culicoidea</taxon>
        <taxon>Culicidae</taxon>
        <taxon>Anophelinae</taxon>
        <taxon>Anopheles</taxon>
    </lineage>
</organism>
<proteinExistence type="inferred from homology"/>
<reference evidence="8 10" key="1">
    <citation type="journal article" date="2010" name="BMC Genomics">
        <title>Combination of measures distinguishes pre-miRNAs from other stem-loops in the genome of the newly sequenced Anopheles darlingi.</title>
        <authorList>
            <person name="Mendes N.D."/>
            <person name="Freitas A.T."/>
            <person name="Vasconcelos A.T."/>
            <person name="Sagot M.F."/>
        </authorList>
    </citation>
    <scope>NUCLEOTIDE SEQUENCE</scope>
</reference>
<keyword evidence="10" id="KW-1185">Reference proteome</keyword>
<dbReference type="GO" id="GO:0032958">
    <property type="term" value="P:inositol phosphate biosynthetic process"/>
    <property type="evidence" value="ECO:0007669"/>
    <property type="project" value="TreeGrafter"/>
</dbReference>
<gene>
    <name evidence="8" type="ORF">AND_007864</name>
</gene>
<dbReference type="EnsemblMetazoa" id="ADAC007864-RA">
    <property type="protein sequence ID" value="ADAC007864-PA"/>
    <property type="gene ID" value="ADAC007864"/>
</dbReference>
<keyword evidence="5 7" id="KW-0418">Kinase</keyword>
<evidence type="ECO:0000313" key="9">
    <source>
        <dbReference type="EnsemblMetazoa" id="ADAC007864-PA"/>
    </source>
</evidence>
<evidence type="ECO:0000313" key="8">
    <source>
        <dbReference type="EMBL" id="ETN60510.1"/>
    </source>
</evidence>
<dbReference type="STRING" id="43151.W5JC95"/>
<comment type="domain">
    <text evidence="7">The EXKPK motif is conserved in inositol-pentakisphosphate 2-kinases of both family 1 and 2.</text>
</comment>
<accession>W5JC95</accession>
<reference evidence="9" key="4">
    <citation type="submission" date="2015-06" db="UniProtKB">
        <authorList>
            <consortium name="EnsemblMetazoa"/>
        </authorList>
    </citation>
    <scope>IDENTIFICATION</scope>
</reference>
<dbReference type="GO" id="GO:0005524">
    <property type="term" value="F:ATP binding"/>
    <property type="evidence" value="ECO:0007669"/>
    <property type="project" value="UniProtKB-KW"/>
</dbReference>
<dbReference type="EMBL" id="ADMH02001919">
    <property type="protein sequence ID" value="ETN60510.1"/>
    <property type="molecule type" value="Genomic_DNA"/>
</dbReference>
<comment type="catalytic activity">
    <reaction evidence="7">
        <text>1D-myo-inositol 1,3,4,5,6-pentakisphosphate + ATP = 1D-myo-inositol hexakisphosphate + ADP + H(+)</text>
        <dbReference type="Rhea" id="RHEA:20313"/>
        <dbReference type="ChEBI" id="CHEBI:15378"/>
        <dbReference type="ChEBI" id="CHEBI:30616"/>
        <dbReference type="ChEBI" id="CHEBI:57733"/>
        <dbReference type="ChEBI" id="CHEBI:58130"/>
        <dbReference type="ChEBI" id="CHEBI:456216"/>
        <dbReference type="EC" id="2.7.1.158"/>
    </reaction>
</comment>
<evidence type="ECO:0000313" key="10">
    <source>
        <dbReference type="Proteomes" id="UP000000673"/>
    </source>
</evidence>
<protein>
    <recommendedName>
        <fullName evidence="2 7">Inositol-pentakisphosphate 2-kinase</fullName>
        <ecNumber evidence="2 7">2.7.1.158</ecNumber>
    </recommendedName>
</protein>
<keyword evidence="6 7" id="KW-0067">ATP-binding</keyword>
<keyword evidence="4 7" id="KW-0547">Nucleotide-binding</keyword>
<dbReference type="VEuPathDB" id="VectorBase:ADAC007864"/>
<dbReference type="GO" id="GO:0005634">
    <property type="term" value="C:nucleus"/>
    <property type="evidence" value="ECO:0007669"/>
    <property type="project" value="TreeGrafter"/>
</dbReference>
<dbReference type="FunCoup" id="W5JC95">
    <property type="interactions" value="213"/>
</dbReference>